<dbReference type="Proteomes" id="UP000692816">
    <property type="component" value="Unassembled WGS sequence"/>
</dbReference>
<dbReference type="RefSeq" id="WP_207829619.1">
    <property type="nucleotide sequence ID" value="NZ_CP088282.1"/>
</dbReference>
<accession>A0ABS3M8V4</accession>
<sequence length="94" mass="9919">MRQRKVLVPGSSPKTEITRARLALASLSAEQVDLAAAAIAELANGGRFYDPQFYTEQQRAFWRRVALAALNAAIGAPPDSSPPEKSPNPAGSAG</sequence>
<evidence type="ECO:0000256" key="1">
    <source>
        <dbReference type="SAM" id="MobiDB-lite"/>
    </source>
</evidence>
<name>A0ABS3M8V4_9BRAD</name>
<comment type="caution">
    <text evidence="2">The sequence shown here is derived from an EMBL/GenBank/DDBJ whole genome shotgun (WGS) entry which is preliminary data.</text>
</comment>
<dbReference type="EMBL" id="JAGEPA010000001">
    <property type="protein sequence ID" value="MBO1427858.1"/>
    <property type="molecule type" value="Genomic_DNA"/>
</dbReference>
<evidence type="ECO:0000313" key="2">
    <source>
        <dbReference type="EMBL" id="MBO1427858.1"/>
    </source>
</evidence>
<evidence type="ECO:0000313" key="3">
    <source>
        <dbReference type="Proteomes" id="UP000692816"/>
    </source>
</evidence>
<reference evidence="2" key="1">
    <citation type="journal article" date="2021" name="Int. J. Syst. Evol. Microbiol.">
        <title>Bradyrhizobium septentrionale sp. nov. (sv. septentrionale) and Bradyrhizobium quebecense sp. nov. (sv. septentrionale) associated with legumes native to Canada possess rearranged symbiosis genes and numerous insertion sequences.</title>
        <authorList>
            <person name="Bromfield E.S.P."/>
            <person name="Cloutier S."/>
        </authorList>
    </citation>
    <scope>NUCLEOTIDE SEQUENCE</scope>
    <source>
        <strain evidence="2">12S5</strain>
    </source>
</reference>
<organism evidence="2 3">
    <name type="scientific">Bradyrhizobium quebecense</name>
    <dbReference type="NCBI Taxonomy" id="2748629"/>
    <lineage>
        <taxon>Bacteria</taxon>
        <taxon>Pseudomonadati</taxon>
        <taxon>Pseudomonadota</taxon>
        <taxon>Alphaproteobacteria</taxon>
        <taxon>Hyphomicrobiales</taxon>
        <taxon>Nitrobacteraceae</taxon>
        <taxon>Bradyrhizobium</taxon>
    </lineage>
</organism>
<gene>
    <name evidence="2" type="ORF">J4P68_00210</name>
</gene>
<feature type="region of interest" description="Disordered" evidence="1">
    <location>
        <begin position="74"/>
        <end position="94"/>
    </location>
</feature>
<keyword evidence="3" id="KW-1185">Reference proteome</keyword>
<proteinExistence type="predicted"/>
<protein>
    <submittedName>
        <fullName evidence="2">Uncharacterized protein</fullName>
    </submittedName>
</protein>